<dbReference type="InterPro" id="IPR026243">
    <property type="entry name" value="HAUS1"/>
</dbReference>
<gene>
    <name evidence="11" type="ORF">N7539_006347</name>
</gene>
<keyword evidence="8" id="KW-0206">Cytoskeleton</keyword>
<evidence type="ECO:0000256" key="9">
    <source>
        <dbReference type="ARBA" id="ARBA00023306"/>
    </source>
</evidence>
<dbReference type="EMBL" id="JAPWDQ010000008">
    <property type="protein sequence ID" value="KAJ5482901.1"/>
    <property type="molecule type" value="Genomic_DNA"/>
</dbReference>
<evidence type="ECO:0000313" key="11">
    <source>
        <dbReference type="EMBL" id="KAJ5482901.1"/>
    </source>
</evidence>
<dbReference type="GO" id="GO:0005829">
    <property type="term" value="C:cytosol"/>
    <property type="evidence" value="ECO:0007669"/>
    <property type="project" value="TreeGrafter"/>
</dbReference>
<dbReference type="PANTHER" id="PTHR31570">
    <property type="entry name" value="HAUS AUGMIN-LIKE COMPLEX SUBUNIT 1"/>
    <property type="match status" value="1"/>
</dbReference>
<evidence type="ECO:0000256" key="7">
    <source>
        <dbReference type="ARBA" id="ARBA00023054"/>
    </source>
</evidence>
<dbReference type="GO" id="GO:0005819">
    <property type="term" value="C:spindle"/>
    <property type="evidence" value="ECO:0007669"/>
    <property type="project" value="UniProtKB-SubCell"/>
</dbReference>
<reference evidence="11" key="1">
    <citation type="submission" date="2022-12" db="EMBL/GenBank/DDBJ databases">
        <authorList>
            <person name="Petersen C."/>
        </authorList>
    </citation>
    <scope>NUCLEOTIDE SEQUENCE</scope>
    <source>
        <strain evidence="11">IBT 30728</strain>
    </source>
</reference>
<evidence type="ECO:0000256" key="8">
    <source>
        <dbReference type="ARBA" id="ARBA00023212"/>
    </source>
</evidence>
<comment type="caution">
    <text evidence="11">The sequence shown here is derived from an EMBL/GenBank/DDBJ whole genome shotgun (WGS) entry which is preliminary data.</text>
</comment>
<dbReference type="GO" id="GO:0070652">
    <property type="term" value="C:HAUS complex"/>
    <property type="evidence" value="ECO:0007669"/>
    <property type="project" value="InterPro"/>
</dbReference>
<dbReference type="GO" id="GO:0051225">
    <property type="term" value="P:spindle assembly"/>
    <property type="evidence" value="ECO:0007669"/>
    <property type="project" value="InterPro"/>
</dbReference>
<keyword evidence="4" id="KW-0132">Cell division</keyword>
<keyword evidence="5" id="KW-0493">Microtubule</keyword>
<evidence type="ECO:0000256" key="6">
    <source>
        <dbReference type="ARBA" id="ARBA00022776"/>
    </source>
</evidence>
<dbReference type="GO" id="GO:0005874">
    <property type="term" value="C:microtubule"/>
    <property type="evidence" value="ECO:0007669"/>
    <property type="project" value="UniProtKB-KW"/>
</dbReference>
<dbReference type="GeneID" id="81626198"/>
<evidence type="ECO:0000256" key="2">
    <source>
        <dbReference type="ARBA" id="ARBA00005479"/>
    </source>
</evidence>
<accession>A0A9W9X365</accession>
<reference evidence="11" key="2">
    <citation type="journal article" date="2023" name="IMA Fungus">
        <title>Comparative genomic study of the Penicillium genus elucidates a diverse pangenome and 15 lateral gene transfer events.</title>
        <authorList>
            <person name="Petersen C."/>
            <person name="Sorensen T."/>
            <person name="Nielsen M.R."/>
            <person name="Sondergaard T.E."/>
            <person name="Sorensen J.L."/>
            <person name="Fitzpatrick D.A."/>
            <person name="Frisvad J.C."/>
            <person name="Nielsen K.L."/>
        </authorList>
    </citation>
    <scope>NUCLEOTIDE SEQUENCE</scope>
    <source>
        <strain evidence="11">IBT 30728</strain>
    </source>
</reference>
<keyword evidence="7 10" id="KW-0175">Coiled coil</keyword>
<keyword evidence="3" id="KW-0963">Cytoplasm</keyword>
<evidence type="ECO:0000256" key="4">
    <source>
        <dbReference type="ARBA" id="ARBA00022618"/>
    </source>
</evidence>
<evidence type="ECO:0000256" key="10">
    <source>
        <dbReference type="SAM" id="Coils"/>
    </source>
</evidence>
<dbReference type="AlphaFoldDB" id="A0A9W9X365"/>
<comment type="similarity">
    <text evidence="2">Belongs to the HAUS1 family.</text>
</comment>
<name>A0A9W9X365_9EURO</name>
<dbReference type="PANTHER" id="PTHR31570:SF1">
    <property type="entry name" value="HAUS AUGMIN-LIKE COMPLEX SUBUNIT 1"/>
    <property type="match status" value="1"/>
</dbReference>
<proteinExistence type="inferred from homology"/>
<dbReference type="Pfam" id="PF25762">
    <property type="entry name" value="HAUS1"/>
    <property type="match status" value="1"/>
</dbReference>
<dbReference type="GO" id="GO:0051301">
    <property type="term" value="P:cell division"/>
    <property type="evidence" value="ECO:0007669"/>
    <property type="project" value="UniProtKB-KW"/>
</dbReference>
<keyword evidence="9" id="KW-0131">Cell cycle</keyword>
<keyword evidence="6" id="KW-0498">Mitosis</keyword>
<feature type="coiled-coil region" evidence="10">
    <location>
        <begin position="156"/>
        <end position="183"/>
    </location>
</feature>
<evidence type="ECO:0008006" key="13">
    <source>
        <dbReference type="Google" id="ProtNLM"/>
    </source>
</evidence>
<sequence length="296" mass="33658">MDQFPNGALASPTKARQAAIQAKDWAYVNSWLSRHYAPKTVPPFERNEDTLRVLLALAAASDAADEEAELQHHAREGILDVCRTRNASDANDAHCRQKHEILDEFEMGLDGTSRSNLEDLAGTAFVLGQCSNPTLQSLSQSVVELTVEEFDMQNQLAKVHALHQHLQRELEQLELDLRELRSNPSYETPSEIQSSTSEWVRSTKILSAKVGEYQDRIALLERNQLNGPTIEEVMMEEQKVVRLRDDVRCLESHVRAFHDLPVDVTGAHAHYREMEKKLKNLRRQRDAMLDSSTDHQ</sequence>
<dbReference type="Proteomes" id="UP001148312">
    <property type="component" value="Unassembled WGS sequence"/>
</dbReference>
<comment type="subcellular location">
    <subcellularLocation>
        <location evidence="1">Cytoplasm</location>
        <location evidence="1">Cytoskeleton</location>
        <location evidence="1">Spindle</location>
    </subcellularLocation>
</comment>
<evidence type="ECO:0000313" key="12">
    <source>
        <dbReference type="Proteomes" id="UP001148312"/>
    </source>
</evidence>
<evidence type="ECO:0000256" key="3">
    <source>
        <dbReference type="ARBA" id="ARBA00022490"/>
    </source>
</evidence>
<organism evidence="11 12">
    <name type="scientific">Penicillium diatomitis</name>
    <dbReference type="NCBI Taxonomy" id="2819901"/>
    <lineage>
        <taxon>Eukaryota</taxon>
        <taxon>Fungi</taxon>
        <taxon>Dikarya</taxon>
        <taxon>Ascomycota</taxon>
        <taxon>Pezizomycotina</taxon>
        <taxon>Eurotiomycetes</taxon>
        <taxon>Eurotiomycetidae</taxon>
        <taxon>Eurotiales</taxon>
        <taxon>Aspergillaceae</taxon>
        <taxon>Penicillium</taxon>
    </lineage>
</organism>
<evidence type="ECO:0000256" key="5">
    <source>
        <dbReference type="ARBA" id="ARBA00022701"/>
    </source>
</evidence>
<dbReference type="RefSeq" id="XP_056788873.1">
    <property type="nucleotide sequence ID" value="XM_056935949.1"/>
</dbReference>
<protein>
    <recommendedName>
        <fullName evidence="13">HAUS augmin-like complex subunit 1</fullName>
    </recommendedName>
</protein>
<evidence type="ECO:0000256" key="1">
    <source>
        <dbReference type="ARBA" id="ARBA00004186"/>
    </source>
</evidence>
<keyword evidence="12" id="KW-1185">Reference proteome</keyword>
<feature type="coiled-coil region" evidence="10">
    <location>
        <begin position="264"/>
        <end position="291"/>
    </location>
</feature>